<dbReference type="InterPro" id="IPR029058">
    <property type="entry name" value="AB_hydrolase_fold"/>
</dbReference>
<name>A0A426X6V6_ENSVE</name>
<dbReference type="Proteomes" id="UP000287651">
    <property type="component" value="Unassembled WGS sequence"/>
</dbReference>
<reference evidence="1 2" key="1">
    <citation type="journal article" date="2014" name="Agronomy (Basel)">
        <title>A Draft Genome Sequence for Ensete ventricosum, the Drought-Tolerant Tree Against Hunger.</title>
        <authorList>
            <person name="Harrison J."/>
            <person name="Moore K.A."/>
            <person name="Paszkiewicz K."/>
            <person name="Jones T."/>
            <person name="Grant M."/>
            <person name="Ambacheew D."/>
            <person name="Muzemil S."/>
            <person name="Studholme D.J."/>
        </authorList>
    </citation>
    <scope>NUCLEOTIDE SEQUENCE [LARGE SCALE GENOMIC DNA]</scope>
</reference>
<dbReference type="InterPro" id="IPR008547">
    <property type="entry name" value="DUF829_TMEM53"/>
</dbReference>
<dbReference type="Gene3D" id="3.40.50.1820">
    <property type="entry name" value="alpha/beta hydrolase"/>
    <property type="match status" value="1"/>
</dbReference>
<protein>
    <submittedName>
        <fullName evidence="1">Uncharacterized protein</fullName>
    </submittedName>
</protein>
<dbReference type="PANTHER" id="PTHR12265:SF0">
    <property type="entry name" value="EXPRESSED PROTEIN"/>
    <property type="match status" value="1"/>
</dbReference>
<dbReference type="SUPFAM" id="SSF53474">
    <property type="entry name" value="alpha/beta-Hydrolases"/>
    <property type="match status" value="1"/>
</dbReference>
<dbReference type="AlphaFoldDB" id="A0A426X6V6"/>
<sequence>MRKVLTSGLDVVLPSRSEAQRAEYWQSLYSSVSMGPILIFSSEDDDLAPYQVIFNFSLRLKELGVDARLVKWSNSPHVGHYSHHQTEYQSNVIELLGKAAAKFSQRRLLFTEGSENLRSSCNNISESIFSLHETALNSNESLRRVDVSASSSDNLEVKGGSSLLDERKGNSYTLPSINPQGVLSQILFDACVPKNVDGWDIKASFLKCEAVC</sequence>
<proteinExistence type="predicted"/>
<comment type="caution">
    <text evidence="1">The sequence shown here is derived from an EMBL/GenBank/DDBJ whole genome shotgun (WGS) entry which is preliminary data.</text>
</comment>
<gene>
    <name evidence="1" type="ORF">B296_00057571</name>
</gene>
<organism evidence="1 2">
    <name type="scientific">Ensete ventricosum</name>
    <name type="common">Abyssinian banana</name>
    <name type="synonym">Musa ensete</name>
    <dbReference type="NCBI Taxonomy" id="4639"/>
    <lineage>
        <taxon>Eukaryota</taxon>
        <taxon>Viridiplantae</taxon>
        <taxon>Streptophyta</taxon>
        <taxon>Embryophyta</taxon>
        <taxon>Tracheophyta</taxon>
        <taxon>Spermatophyta</taxon>
        <taxon>Magnoliopsida</taxon>
        <taxon>Liliopsida</taxon>
        <taxon>Zingiberales</taxon>
        <taxon>Musaceae</taxon>
        <taxon>Ensete</taxon>
    </lineage>
</organism>
<dbReference type="PANTHER" id="PTHR12265">
    <property type="entry name" value="TRANSMEMBRANE PROTEIN 53"/>
    <property type="match status" value="1"/>
</dbReference>
<evidence type="ECO:0000313" key="2">
    <source>
        <dbReference type="Proteomes" id="UP000287651"/>
    </source>
</evidence>
<dbReference type="Pfam" id="PF05705">
    <property type="entry name" value="DUF829"/>
    <property type="match status" value="1"/>
</dbReference>
<dbReference type="EMBL" id="AMZH03025386">
    <property type="protein sequence ID" value="RRT35205.1"/>
    <property type="molecule type" value="Genomic_DNA"/>
</dbReference>
<accession>A0A426X6V6</accession>
<evidence type="ECO:0000313" key="1">
    <source>
        <dbReference type="EMBL" id="RRT35205.1"/>
    </source>
</evidence>